<protein>
    <submittedName>
        <fullName evidence="1">Uncharacterized protein</fullName>
    </submittedName>
</protein>
<keyword evidence="2" id="KW-1185">Reference proteome</keyword>
<organism evidence="1 2">
    <name type="scientific">Sphingobacterium paludis</name>
    <dbReference type="NCBI Taxonomy" id="1476465"/>
    <lineage>
        <taxon>Bacteria</taxon>
        <taxon>Pseudomonadati</taxon>
        <taxon>Bacteroidota</taxon>
        <taxon>Sphingobacteriia</taxon>
        <taxon>Sphingobacteriales</taxon>
        <taxon>Sphingobacteriaceae</taxon>
        <taxon>Sphingobacterium</taxon>
    </lineage>
</organism>
<dbReference type="EMBL" id="SNZV01000005">
    <property type="protein sequence ID" value="TDS13133.1"/>
    <property type="molecule type" value="Genomic_DNA"/>
</dbReference>
<name>A0A4R7CX82_9SPHI</name>
<evidence type="ECO:0000313" key="1">
    <source>
        <dbReference type="EMBL" id="TDS13133.1"/>
    </source>
</evidence>
<dbReference type="Proteomes" id="UP000294752">
    <property type="component" value="Unassembled WGS sequence"/>
</dbReference>
<dbReference type="AlphaFoldDB" id="A0A4R7CX82"/>
<evidence type="ECO:0000313" key="2">
    <source>
        <dbReference type="Proteomes" id="UP000294752"/>
    </source>
</evidence>
<reference evidence="1 2" key="1">
    <citation type="submission" date="2019-03" db="EMBL/GenBank/DDBJ databases">
        <title>Genomic Encyclopedia of Type Strains, Phase III (KMG-III): the genomes of soil and plant-associated and newly described type strains.</title>
        <authorList>
            <person name="Whitman W."/>
        </authorList>
    </citation>
    <scope>NUCLEOTIDE SEQUENCE [LARGE SCALE GENOMIC DNA]</scope>
    <source>
        <strain evidence="1 2">CGMCC 1.12801</strain>
    </source>
</reference>
<comment type="caution">
    <text evidence="1">The sequence shown here is derived from an EMBL/GenBank/DDBJ whole genome shotgun (WGS) entry which is preliminary data.</text>
</comment>
<proteinExistence type="predicted"/>
<sequence length="48" mass="5758">MGIKKVPSYFAYDGTFLFWKFRTLSFAYVLTKYLMPLTQLDPHRRLVP</sequence>
<accession>A0A4R7CX82</accession>
<gene>
    <name evidence="1" type="ORF">B0I21_105267</name>
</gene>